<accession>A0A7L7TJN8</accession>
<proteinExistence type="predicted"/>
<dbReference type="RefSeq" id="WP_074321193.1">
    <property type="nucleotide sequence ID" value="NZ_MK569690.1"/>
</dbReference>
<name>A0A7L7TJN8_PSESF</name>
<organism evidence="1">
    <name type="scientific">Pseudomonas syringae pv. actinidiae</name>
    <dbReference type="NCBI Taxonomy" id="103796"/>
    <lineage>
        <taxon>Bacteria</taxon>
        <taxon>Pseudomonadati</taxon>
        <taxon>Pseudomonadota</taxon>
        <taxon>Gammaproteobacteria</taxon>
        <taxon>Pseudomonadales</taxon>
        <taxon>Pseudomonadaceae</taxon>
        <taxon>Pseudomonas</taxon>
        <taxon>Pseudomonas syringae</taxon>
    </lineage>
</organism>
<dbReference type="AlphaFoldDB" id="A0A7L7TJN8"/>
<dbReference type="GO" id="GO:0016740">
    <property type="term" value="F:transferase activity"/>
    <property type="evidence" value="ECO:0007669"/>
    <property type="project" value="UniProtKB-KW"/>
</dbReference>
<dbReference type="Gene3D" id="3.10.450.620">
    <property type="entry name" value="JHP933, nucleotidyltransferase-like core domain"/>
    <property type="match status" value="1"/>
</dbReference>
<protein>
    <submittedName>
        <fullName evidence="1">Nucleotidyl transferase AbiEii/AbiGii toxin family protein</fullName>
    </submittedName>
</protein>
<dbReference type="EMBL" id="MK569690">
    <property type="protein sequence ID" value="QOC74141.1"/>
    <property type="molecule type" value="Genomic_DNA"/>
</dbReference>
<evidence type="ECO:0000313" key="1">
    <source>
        <dbReference type="EMBL" id="QOC74141.1"/>
    </source>
</evidence>
<keyword evidence="1" id="KW-0808">Transferase</keyword>
<keyword evidence="1" id="KW-0614">Plasmid</keyword>
<dbReference type="Pfam" id="PF08843">
    <property type="entry name" value="AbiEii"/>
    <property type="match status" value="1"/>
</dbReference>
<reference evidence="1" key="1">
    <citation type="submission" date="2019-02" db="EMBL/GenBank/DDBJ databases">
        <authorList>
            <person name="Taiaroa G."/>
            <person name="Butler M."/>
            <person name="Lamont I."/>
            <person name="Black M."/>
            <person name="Poulter J."/>
            <person name="Zhao M."/>
            <person name="Poulter R."/>
        </authorList>
    </citation>
    <scope>NUCLEOTIDE SEQUENCE</scope>
    <source>
        <strain evidence="1">1215</strain>
        <plasmid evidence="1">pMG4_1215</plasmid>
    </source>
</reference>
<dbReference type="InterPro" id="IPR014942">
    <property type="entry name" value="AbiEii"/>
</dbReference>
<geneLocation type="plasmid" evidence="1">
    <name>pMG4_1215</name>
</geneLocation>
<sequence>MSVHTLKDHVAQAMRQTDNQLAQPVVLKEILHYEILSALSNSDLGDRLIFQGGTALRACYAGTRLSEDLDFVCGSGSPEPLNVVHLTSILEKAMNARYGIGFDAVAGPNTELGDGIDVKRWTFKIKVPWEAQMQRINFEVCNVPSIDPTPVVIRSPYEHQQGLQGIVVIAESQEEIYSDKLVALGLRTHLKARDVWDVRFLSEKGIKPNYDWVAQKVADYGRTDEDFLAGVDTAILRMQAPDAQDKFSSEMARFVDSRMASMFTKNPNFAAAWLRHAVSDLKQLKEVYPEAALARDAFRDQGLGFDGP</sequence>